<accession>A0A2N7QGG5</accession>
<organism evidence="1 2">
    <name type="scientific">Thermodesulfobacterium geofontis</name>
    <dbReference type="NCBI Taxonomy" id="1295609"/>
    <lineage>
        <taxon>Bacteria</taxon>
        <taxon>Pseudomonadati</taxon>
        <taxon>Thermodesulfobacteriota</taxon>
        <taxon>Thermodesulfobacteria</taxon>
        <taxon>Thermodesulfobacteriales</taxon>
        <taxon>Thermodesulfobacteriaceae</taxon>
        <taxon>Thermodesulfobacterium</taxon>
    </lineage>
</organism>
<comment type="caution">
    <text evidence="1">The sequence shown here is derived from an EMBL/GenBank/DDBJ whole genome shotgun (WGS) entry which is preliminary data.</text>
</comment>
<sequence>NKEILEELKRNNQIALQYIDPETKEPTLKYPFNPNGSQEAVAGICDPSGRIFGLMPHPEAFNNWTNHPRWTREKNKVAQGLYIFKNAIEWVKANLL</sequence>
<proteinExistence type="predicted"/>
<dbReference type="PANTHER" id="PTHR10099">
    <property type="entry name" value="PHOSPHORIBOSYLFORMYLGLYCINAMIDINE SYNTHASE"/>
    <property type="match status" value="1"/>
</dbReference>
<dbReference type="GO" id="GO:0006164">
    <property type="term" value="P:purine nucleotide biosynthetic process"/>
    <property type="evidence" value="ECO:0007669"/>
    <property type="project" value="TreeGrafter"/>
</dbReference>
<dbReference type="PANTHER" id="PTHR10099:SF1">
    <property type="entry name" value="PHOSPHORIBOSYLFORMYLGLYCINAMIDINE SYNTHASE"/>
    <property type="match status" value="1"/>
</dbReference>
<name>A0A2N7QGG5_9BACT</name>
<dbReference type="Gene3D" id="3.40.50.880">
    <property type="match status" value="1"/>
</dbReference>
<feature type="non-terminal residue" evidence="1">
    <location>
        <position position="1"/>
    </location>
</feature>
<dbReference type="SUPFAM" id="SSF52317">
    <property type="entry name" value="Class I glutamine amidotransferase-like"/>
    <property type="match status" value="1"/>
</dbReference>
<dbReference type="Pfam" id="PF13507">
    <property type="entry name" value="GATase_5"/>
    <property type="match status" value="1"/>
</dbReference>
<protein>
    <submittedName>
        <fullName evidence="1">Phosphoribosylformylglycinamidine synthase</fullName>
    </submittedName>
</protein>
<evidence type="ECO:0000313" key="1">
    <source>
        <dbReference type="EMBL" id="PMP98064.1"/>
    </source>
</evidence>
<dbReference type="InterPro" id="IPR029062">
    <property type="entry name" value="Class_I_gatase-like"/>
</dbReference>
<dbReference type="EMBL" id="PNJD01000047">
    <property type="protein sequence ID" value="PMP98064.1"/>
    <property type="molecule type" value="Genomic_DNA"/>
</dbReference>
<dbReference type="SMART" id="SM01211">
    <property type="entry name" value="GATase_5"/>
    <property type="match status" value="1"/>
</dbReference>
<dbReference type="GO" id="GO:0004642">
    <property type="term" value="F:phosphoribosylformylglycinamidine synthase activity"/>
    <property type="evidence" value="ECO:0007669"/>
    <property type="project" value="TreeGrafter"/>
</dbReference>
<reference evidence="1 2" key="1">
    <citation type="submission" date="2018-01" db="EMBL/GenBank/DDBJ databases">
        <title>Metagenomic assembled genomes from two thermal pools in the Uzon Caldera, Kamchatka, Russia.</title>
        <authorList>
            <person name="Wilkins L."/>
            <person name="Ettinger C."/>
        </authorList>
    </citation>
    <scope>NUCLEOTIDE SEQUENCE [LARGE SCALE GENOMIC DNA]</scope>
    <source>
        <strain evidence="1">ARK-04</strain>
    </source>
</reference>
<evidence type="ECO:0000313" key="2">
    <source>
        <dbReference type="Proteomes" id="UP000235619"/>
    </source>
</evidence>
<dbReference type="Proteomes" id="UP000235619">
    <property type="component" value="Unassembled WGS sequence"/>
</dbReference>
<dbReference type="AlphaFoldDB" id="A0A2N7QGG5"/>
<dbReference type="GO" id="GO:0005737">
    <property type="term" value="C:cytoplasm"/>
    <property type="evidence" value="ECO:0007669"/>
    <property type="project" value="TreeGrafter"/>
</dbReference>
<gene>
    <name evidence="1" type="ORF">C0169_00810</name>
</gene>